<sequence length="92" mass="10464">MSVIKRFVAGAVCPRCGEMDTIRVYRNEIREYRECVKCDYVDGQNLDGSPEEAELETRVNKQQPKQAEPKPDPNPAAQPLMFVPNPGQKKKE</sequence>
<protein>
    <submittedName>
        <fullName evidence="2">Uncharacterized protein</fullName>
    </submittedName>
</protein>
<dbReference type="Proteomes" id="UP000595332">
    <property type="component" value="Chromosome"/>
</dbReference>
<evidence type="ECO:0000313" key="3">
    <source>
        <dbReference type="Proteomes" id="UP000595332"/>
    </source>
</evidence>
<keyword evidence="3" id="KW-1185">Reference proteome</keyword>
<proteinExistence type="predicted"/>
<gene>
    <name evidence="2" type="ORF">NEJAP_0050</name>
</gene>
<evidence type="ECO:0000313" key="2">
    <source>
        <dbReference type="EMBL" id="BBB28009.1"/>
    </source>
</evidence>
<dbReference type="KEGG" id="njp:NEJAP_0050"/>
<dbReference type="AlphaFoldDB" id="A0A7R6P677"/>
<feature type="region of interest" description="Disordered" evidence="1">
    <location>
        <begin position="42"/>
        <end position="92"/>
    </location>
</feature>
<dbReference type="EMBL" id="AP014546">
    <property type="protein sequence ID" value="BBB28009.1"/>
    <property type="molecule type" value="Genomic_DNA"/>
</dbReference>
<dbReference type="RefSeq" id="WP_201348751.1">
    <property type="nucleotide sequence ID" value="NZ_AP014546.1"/>
</dbReference>
<evidence type="ECO:0000256" key="1">
    <source>
        <dbReference type="SAM" id="MobiDB-lite"/>
    </source>
</evidence>
<organism evidence="2 3">
    <name type="scientific">Neptunomonas japonica JAMM 1380</name>
    <dbReference type="NCBI Taxonomy" id="1441457"/>
    <lineage>
        <taxon>Bacteria</taxon>
        <taxon>Pseudomonadati</taxon>
        <taxon>Pseudomonadota</taxon>
        <taxon>Gammaproteobacteria</taxon>
        <taxon>Oceanospirillales</taxon>
        <taxon>Oceanospirillaceae</taxon>
        <taxon>Neptunomonas</taxon>
    </lineage>
</organism>
<accession>A0A7R6P677</accession>
<dbReference type="InterPro" id="IPR012658">
    <property type="entry name" value="YheV"/>
</dbReference>
<dbReference type="Pfam" id="PF09526">
    <property type="entry name" value="DUF2387"/>
    <property type="match status" value="1"/>
</dbReference>
<reference evidence="2 3" key="1">
    <citation type="journal article" date="2008" name="Int. J. Syst. Evol. Microbiol.">
        <title>Neptunomonas japonica sp. nov., an Osedax japonicus symbiont-like bacterium isolated from sediment adjacent to sperm whale carcasses off Kagoshima, Japan.</title>
        <authorList>
            <person name="Miyazaki M."/>
            <person name="Nogi Y."/>
            <person name="Fujiwara Y."/>
            <person name="Kawato M."/>
            <person name="Kubokawa K."/>
            <person name="Horikoshi K."/>
        </authorList>
    </citation>
    <scope>NUCLEOTIDE SEQUENCE [LARGE SCALE GENOMIC DNA]</scope>
    <source>
        <strain evidence="2 3">JAMM 1380</strain>
    </source>
</reference>
<name>A0A7R6P677_9GAMM</name>
<dbReference type="NCBIfam" id="TIGR02443">
    <property type="entry name" value="YheV family putative zinc ribbon protein"/>
    <property type="match status" value="1"/>
</dbReference>